<sequence>MDLKNQLLQQGYDHIDILLIDDQSNQTTVPDISLHKVTDLEFKLYLDPDTVTYHLEEQDPYFEAKQKDEEGEMRNVKGFVLEW</sequence>
<accession>A0A4Z0GUL4</accession>
<organism evidence="1 2">
    <name type="scientific">Halobacillus salinus</name>
    <dbReference type="NCBI Taxonomy" id="192814"/>
    <lineage>
        <taxon>Bacteria</taxon>
        <taxon>Bacillati</taxon>
        <taxon>Bacillota</taxon>
        <taxon>Bacilli</taxon>
        <taxon>Bacillales</taxon>
        <taxon>Bacillaceae</taxon>
        <taxon>Halobacillus</taxon>
    </lineage>
</organism>
<protein>
    <submittedName>
        <fullName evidence="1">Uncharacterized protein</fullName>
    </submittedName>
</protein>
<comment type="caution">
    <text evidence="1">The sequence shown here is derived from an EMBL/GenBank/DDBJ whole genome shotgun (WGS) entry which is preliminary data.</text>
</comment>
<evidence type="ECO:0000313" key="2">
    <source>
        <dbReference type="Proteomes" id="UP000297982"/>
    </source>
</evidence>
<dbReference type="Proteomes" id="UP000297982">
    <property type="component" value="Unassembled WGS sequence"/>
</dbReference>
<keyword evidence="2" id="KW-1185">Reference proteome</keyword>
<dbReference type="EMBL" id="SRJC01000007">
    <property type="protein sequence ID" value="TGB01305.1"/>
    <property type="molecule type" value="Genomic_DNA"/>
</dbReference>
<dbReference type="OrthoDB" id="2971118at2"/>
<dbReference type="RefSeq" id="WP_079477459.1">
    <property type="nucleotide sequence ID" value="NZ_FVYZ01000003.1"/>
</dbReference>
<reference evidence="1 2" key="1">
    <citation type="journal article" date="2003" name="Int. J. Syst. Evol. Microbiol.">
        <title>Halobacillus salinus sp. nov., isolated from a salt lake on the coast of the East Sea in Korea.</title>
        <authorList>
            <person name="Yoon J.H."/>
            <person name="Kang K.H."/>
            <person name="Park Y.H."/>
        </authorList>
    </citation>
    <scope>NUCLEOTIDE SEQUENCE [LARGE SCALE GENOMIC DNA]</scope>
    <source>
        <strain evidence="1 2">HSL-3</strain>
    </source>
</reference>
<dbReference type="AlphaFoldDB" id="A0A4Z0GUL4"/>
<evidence type="ECO:0000313" key="1">
    <source>
        <dbReference type="EMBL" id="TGB01305.1"/>
    </source>
</evidence>
<gene>
    <name evidence="1" type="ORF">E4663_17705</name>
</gene>
<proteinExistence type="predicted"/>
<name>A0A4Z0GUL4_9BACI</name>